<dbReference type="PANTHER" id="PTHR33144:SF16">
    <property type="entry name" value="OS02G0129000 PROTEIN"/>
    <property type="match status" value="1"/>
</dbReference>
<protein>
    <submittedName>
        <fullName evidence="1">Uncharacterized protein</fullName>
    </submittedName>
</protein>
<keyword evidence="2" id="KW-1185">Reference proteome</keyword>
<feature type="non-terminal residue" evidence="1">
    <location>
        <position position="1"/>
    </location>
</feature>
<reference evidence="1 2" key="1">
    <citation type="submission" date="2020-09" db="EMBL/GenBank/DDBJ databases">
        <title>De no assembly of potato wild relative species, Solanum commersonii.</title>
        <authorList>
            <person name="Cho K."/>
        </authorList>
    </citation>
    <scope>NUCLEOTIDE SEQUENCE [LARGE SCALE GENOMIC DNA]</scope>
    <source>
        <strain evidence="1">LZ3.2</strain>
        <tissue evidence="1">Leaf</tissue>
    </source>
</reference>
<dbReference type="Proteomes" id="UP000824120">
    <property type="component" value="Chromosome 8"/>
</dbReference>
<evidence type="ECO:0000313" key="2">
    <source>
        <dbReference type="Proteomes" id="UP000824120"/>
    </source>
</evidence>
<accession>A0A9J5XU27</accession>
<comment type="caution">
    <text evidence="1">The sequence shown here is derived from an EMBL/GenBank/DDBJ whole genome shotgun (WGS) entry which is preliminary data.</text>
</comment>
<evidence type="ECO:0000313" key="1">
    <source>
        <dbReference type="EMBL" id="KAG5591258.1"/>
    </source>
</evidence>
<organism evidence="1 2">
    <name type="scientific">Solanum commersonii</name>
    <name type="common">Commerson's wild potato</name>
    <name type="synonym">Commerson's nightshade</name>
    <dbReference type="NCBI Taxonomy" id="4109"/>
    <lineage>
        <taxon>Eukaryota</taxon>
        <taxon>Viridiplantae</taxon>
        <taxon>Streptophyta</taxon>
        <taxon>Embryophyta</taxon>
        <taxon>Tracheophyta</taxon>
        <taxon>Spermatophyta</taxon>
        <taxon>Magnoliopsida</taxon>
        <taxon>eudicotyledons</taxon>
        <taxon>Gunneridae</taxon>
        <taxon>Pentapetalae</taxon>
        <taxon>asterids</taxon>
        <taxon>lamiids</taxon>
        <taxon>Solanales</taxon>
        <taxon>Solanaceae</taxon>
        <taxon>Solanoideae</taxon>
        <taxon>Solaneae</taxon>
        <taxon>Solanum</taxon>
    </lineage>
</organism>
<name>A0A9J5XU27_SOLCO</name>
<dbReference type="EMBL" id="JACXVP010000008">
    <property type="protein sequence ID" value="KAG5591258.1"/>
    <property type="molecule type" value="Genomic_DNA"/>
</dbReference>
<gene>
    <name evidence="1" type="ORF">H5410_041772</name>
</gene>
<dbReference type="AlphaFoldDB" id="A0A9J5XU27"/>
<dbReference type="PANTHER" id="PTHR33144">
    <property type="entry name" value="OS10G0409366 PROTEIN-RELATED"/>
    <property type="match status" value="1"/>
</dbReference>
<sequence>MPKDIKKCMWKYINVRTINFEIAFFISKFLIPVEGKKWVMSGLRDAWRQNKQKIKERCFDKNNIVEDMLVKHPDDISEAQFCQLIDVQQKKTTRNHHSLKCLLQLIQRRERKFRPIPKLQYQLLQNNPGLNVQDIPGVVGSNLVSHVDARSVQVVKGQNIPHSSGSTHDSVLQK</sequence>
<dbReference type="OrthoDB" id="1300609at2759"/>
<proteinExistence type="predicted"/>